<dbReference type="EMBL" id="JAMDLW010000023">
    <property type="protein sequence ID" value="MCY9521367.1"/>
    <property type="molecule type" value="Genomic_DNA"/>
</dbReference>
<organism evidence="2 3">
    <name type="scientific">Paenibacillus apiarius</name>
    <dbReference type="NCBI Taxonomy" id="46240"/>
    <lineage>
        <taxon>Bacteria</taxon>
        <taxon>Bacillati</taxon>
        <taxon>Bacillota</taxon>
        <taxon>Bacilli</taxon>
        <taxon>Bacillales</taxon>
        <taxon>Paenibacillaceae</taxon>
        <taxon>Paenibacillus</taxon>
    </lineage>
</organism>
<evidence type="ECO:0000313" key="3">
    <source>
        <dbReference type="Proteomes" id="UP001207626"/>
    </source>
</evidence>
<dbReference type="Proteomes" id="UP001207626">
    <property type="component" value="Unassembled WGS sequence"/>
</dbReference>
<dbReference type="RefSeq" id="WP_268601405.1">
    <property type="nucleotide sequence ID" value="NZ_JAMDLV010000006.1"/>
</dbReference>
<evidence type="ECO:0000313" key="2">
    <source>
        <dbReference type="EMBL" id="MCY9521367.1"/>
    </source>
</evidence>
<accession>A0ABT4DVI1</accession>
<keyword evidence="1" id="KW-0175">Coiled coil</keyword>
<evidence type="ECO:0000256" key="1">
    <source>
        <dbReference type="SAM" id="Coils"/>
    </source>
</evidence>
<dbReference type="InterPro" id="IPR008840">
    <property type="entry name" value="Sipho_Gp157"/>
</dbReference>
<gene>
    <name evidence="2" type="ORF">M5X09_17125</name>
</gene>
<proteinExistence type="predicted"/>
<keyword evidence="3" id="KW-1185">Reference proteome</keyword>
<feature type="coiled-coil region" evidence="1">
    <location>
        <begin position="48"/>
        <end position="82"/>
    </location>
</feature>
<protein>
    <submittedName>
        <fullName evidence="2">Siphovirus Gp157 family protein</fullName>
    </submittedName>
</protein>
<comment type="caution">
    <text evidence="2">The sequence shown here is derived from an EMBL/GenBank/DDBJ whole genome shotgun (WGS) entry which is preliminary data.</text>
</comment>
<dbReference type="Pfam" id="PF05565">
    <property type="entry name" value="Sipho_Gp157"/>
    <property type="match status" value="1"/>
</dbReference>
<name>A0ABT4DVI1_9BACL</name>
<sequence>MRLYDLTEQYNDLLNLAQDGGEGVDYGAMLEGMEGAIGDKLDGYCKIVRTLEAESEALKVEALRLSQRKTTIENNIARMKEAMKGGMLRIGMDKHKSPLFSVSITKPRDRVEVTNVLAVPSDYIKQPEPQVDKKAVMDALKGGAAIPGVTMVQGESGLMIR</sequence>
<reference evidence="2 3" key="1">
    <citation type="submission" date="2022-05" db="EMBL/GenBank/DDBJ databases">
        <title>Genome Sequencing of Bee-Associated Microbes.</title>
        <authorList>
            <person name="Dunlap C."/>
        </authorList>
    </citation>
    <scope>NUCLEOTIDE SEQUENCE [LARGE SCALE GENOMIC DNA]</scope>
    <source>
        <strain evidence="2 3">NRRL NRS-1438</strain>
    </source>
</reference>